<sequence length="840" mass="85710">MWSLVFRTLKFRKTGFIATFLAMFLGAAIVMGCGGLLETGIRMAAPPQRLAAAPVVVTGQQKHDGTALSERNRIDPGLVDTVRSVPGVRQAVPDVSFPATVLTGGKPVAGSSGSAGHNWDSAQLTPYALKQGAAPARDGEVVLDSGLAARSGASVGSSVDLAAHGTTRKYVVTGIADRKGGGGGTDPAVFFSGAEALRLAATGGKIDSIGVLPAPGTSTAALGKAVEAKVGDGATVLTGERRGLAELPGTLASQQTVTILASIFGSWAILIVMFGVASTLGLSLQQRQHEMALLRAIGTTSRQVRRMILGETAVLSVLATVLAVLPGRYLGELLYGQLTGHGVVSDAVAFREGWIPVAVGAVAAIAAALGATLFAGRRAARTKPVAALAESALQTRWFTVPRLLLALFFFANGILLSIVTATVMEDGPSLASTAGPASVLFAIGLALLAPGITKGIVTVLRLPVRLLTGLSGELALHNAATRNVRMAGAVAPIILLIGIATGTLYMQSTEDSVSARSYSKNVLADYVVDSSAGGFGPGVVEQVRGLPGVAGASELVSSDGKVEKNGGSDIALRGVSGADADKTLAVAPVAGSLDGLRGNTVALSDKQAQKFGVRVGDTLPVRLGDGTRTDPKVVALFPDNPKQQYLLLPSAVLAPHTTAGLPEQILVRADAGADSGALRQQLDRIAAAQPGAEVAGRASLTSQNNQIQQILVSANYTIVAMIVGYAAITVINALVAVTRQRNREFGLQRLTGATRGQVIGMLSVEGGLVAVIGTVLGTVAAATTIVPYSLVKNGTPMPEGSVGIYLAIIGGALVLIFGATLVPSWRGMRTPPIETVTKPA</sequence>
<feature type="transmembrane region" description="Helical" evidence="7">
    <location>
        <begin position="439"/>
        <end position="464"/>
    </location>
</feature>
<evidence type="ECO:0000256" key="4">
    <source>
        <dbReference type="ARBA" id="ARBA00022692"/>
    </source>
</evidence>
<feature type="transmembrane region" description="Helical" evidence="7">
    <location>
        <begin position="354"/>
        <end position="375"/>
    </location>
</feature>
<keyword evidence="4 7" id="KW-0812">Transmembrane</keyword>
<feature type="domain" description="ABC3 transporter permease C-terminal" evidence="8">
    <location>
        <begin position="263"/>
        <end position="384"/>
    </location>
</feature>
<reference evidence="9" key="1">
    <citation type="submission" date="2016-05" db="EMBL/GenBank/DDBJ databases">
        <title>Streptomyces sp. SD85 biosynthetic gene cluster for sceliphrolactam.</title>
        <authorList>
            <person name="Low Z.J."/>
            <person name="Pang L.M."/>
            <person name="Cheang Q.W."/>
            <person name="Liang Z.-X."/>
        </authorList>
    </citation>
    <scope>NUCLEOTIDE SEQUENCE</scope>
    <source>
        <strain evidence="9">SD85</strain>
    </source>
</reference>
<dbReference type="AlphaFoldDB" id="A0A173G4J9"/>
<dbReference type="EMBL" id="KX230849">
    <property type="protein sequence ID" value="ANH11418.1"/>
    <property type="molecule type" value="Genomic_DNA"/>
</dbReference>
<evidence type="ECO:0000256" key="3">
    <source>
        <dbReference type="ARBA" id="ARBA00022475"/>
    </source>
</evidence>
<evidence type="ECO:0000259" key="8">
    <source>
        <dbReference type="Pfam" id="PF02687"/>
    </source>
</evidence>
<feature type="transmembrane region" description="Helical" evidence="7">
    <location>
        <begin position="802"/>
        <end position="822"/>
    </location>
</feature>
<evidence type="ECO:0000313" key="9">
    <source>
        <dbReference type="EMBL" id="ANH11418.1"/>
    </source>
</evidence>
<accession>A0A173G4J9</accession>
<protein>
    <submittedName>
        <fullName evidence="9">SceW</fullName>
    </submittedName>
</protein>
<evidence type="ECO:0000256" key="6">
    <source>
        <dbReference type="ARBA" id="ARBA00023136"/>
    </source>
</evidence>
<dbReference type="GO" id="GO:0044874">
    <property type="term" value="P:lipoprotein localization to outer membrane"/>
    <property type="evidence" value="ECO:0007669"/>
    <property type="project" value="TreeGrafter"/>
</dbReference>
<keyword evidence="5 7" id="KW-1133">Transmembrane helix</keyword>
<dbReference type="PROSITE" id="PS51257">
    <property type="entry name" value="PROKAR_LIPOPROTEIN"/>
    <property type="match status" value="1"/>
</dbReference>
<evidence type="ECO:0000256" key="1">
    <source>
        <dbReference type="ARBA" id="ARBA00004651"/>
    </source>
</evidence>
<dbReference type="PANTHER" id="PTHR30489:SF0">
    <property type="entry name" value="LIPOPROTEIN-RELEASING SYSTEM TRANSMEMBRANE PROTEIN LOLE"/>
    <property type="match status" value="1"/>
</dbReference>
<feature type="transmembrane region" description="Helical" evidence="7">
    <location>
        <begin position="758"/>
        <end position="782"/>
    </location>
</feature>
<feature type="transmembrane region" description="Helical" evidence="7">
    <location>
        <begin position="259"/>
        <end position="284"/>
    </location>
</feature>
<evidence type="ECO:0000256" key="2">
    <source>
        <dbReference type="ARBA" id="ARBA00005236"/>
    </source>
</evidence>
<feature type="transmembrane region" description="Helical" evidence="7">
    <location>
        <begin position="403"/>
        <end position="424"/>
    </location>
</feature>
<dbReference type="GO" id="GO:0098797">
    <property type="term" value="C:plasma membrane protein complex"/>
    <property type="evidence" value="ECO:0007669"/>
    <property type="project" value="TreeGrafter"/>
</dbReference>
<dbReference type="InterPro" id="IPR051447">
    <property type="entry name" value="Lipoprotein-release_system"/>
</dbReference>
<name>A0A173G4J9_9ACTN</name>
<keyword evidence="6 7" id="KW-0472">Membrane</keyword>
<proteinExistence type="inferred from homology"/>
<dbReference type="Pfam" id="PF02687">
    <property type="entry name" value="FtsX"/>
    <property type="match status" value="2"/>
</dbReference>
<organism evidence="9">
    <name type="scientific">Streptomyces sp. SD85</name>
    <dbReference type="NCBI Taxonomy" id="1849710"/>
    <lineage>
        <taxon>Bacteria</taxon>
        <taxon>Bacillati</taxon>
        <taxon>Actinomycetota</taxon>
        <taxon>Actinomycetes</taxon>
        <taxon>Kitasatosporales</taxon>
        <taxon>Streptomycetaceae</taxon>
        <taxon>Streptomyces</taxon>
    </lineage>
</organism>
<keyword evidence="3" id="KW-1003">Cell membrane</keyword>
<comment type="subcellular location">
    <subcellularLocation>
        <location evidence="1">Cell membrane</location>
        <topology evidence="1">Multi-pass membrane protein</topology>
    </subcellularLocation>
</comment>
<comment type="similarity">
    <text evidence="2">Belongs to the ABC-4 integral membrane protein family. LolC/E subfamily.</text>
</comment>
<dbReference type="PANTHER" id="PTHR30489">
    <property type="entry name" value="LIPOPROTEIN-RELEASING SYSTEM TRANSMEMBRANE PROTEIN LOLE"/>
    <property type="match status" value="1"/>
</dbReference>
<evidence type="ECO:0000256" key="5">
    <source>
        <dbReference type="ARBA" id="ARBA00022989"/>
    </source>
</evidence>
<feature type="domain" description="ABC3 transporter permease C-terminal" evidence="8">
    <location>
        <begin position="717"/>
        <end position="832"/>
    </location>
</feature>
<feature type="transmembrane region" description="Helical" evidence="7">
    <location>
        <begin position="484"/>
        <end position="506"/>
    </location>
</feature>
<dbReference type="InterPro" id="IPR003838">
    <property type="entry name" value="ABC3_permease_C"/>
</dbReference>
<evidence type="ECO:0000256" key="7">
    <source>
        <dbReference type="SAM" id="Phobius"/>
    </source>
</evidence>
<feature type="transmembrane region" description="Helical" evidence="7">
    <location>
        <begin position="716"/>
        <end position="737"/>
    </location>
</feature>